<dbReference type="RefSeq" id="WP_354663152.1">
    <property type="nucleotide sequence ID" value="NZ_JBEXAC010000002.1"/>
</dbReference>
<sequence>MRKFAVIALLLILSGTVIYAQDTTRQAGKNKFRKDLSLTTQQRDQLKSINEGYMKSAQEVRTNKALSDPDRSSKLRELSTDREGKVKAVLTPQQFDTWQQQRTIAQERMGKMRKMKDGKGRKDGDKFGKKATASLGLTADQQQQLKNIREEFKTQAGTIRNNTSLDDAAKKEQMQTLKKGQQEKIKSTLSAAQFEKYQQVRNHRMKRMKTLEKQQDRDLPGKTSPGKS</sequence>
<feature type="region of interest" description="Disordered" evidence="1">
    <location>
        <begin position="152"/>
        <end position="185"/>
    </location>
</feature>
<keyword evidence="4" id="KW-1185">Reference proteome</keyword>
<feature type="chain" id="PRO_5045964577" description="LTXXQ motif family protein" evidence="2">
    <location>
        <begin position="21"/>
        <end position="228"/>
    </location>
</feature>
<evidence type="ECO:0000256" key="1">
    <source>
        <dbReference type="SAM" id="MobiDB-lite"/>
    </source>
</evidence>
<proteinExistence type="predicted"/>
<evidence type="ECO:0000313" key="3">
    <source>
        <dbReference type="EMBL" id="MET7000598.1"/>
    </source>
</evidence>
<feature type="region of interest" description="Disordered" evidence="1">
    <location>
        <begin position="200"/>
        <end position="228"/>
    </location>
</feature>
<reference evidence="3 4" key="1">
    <citation type="submission" date="2024-06" db="EMBL/GenBank/DDBJ databases">
        <title>Chitinophaga defluvii sp. nov., isolated from municipal sewage.</title>
        <authorList>
            <person name="Zhang L."/>
        </authorList>
    </citation>
    <scope>NUCLEOTIDE SEQUENCE [LARGE SCALE GENOMIC DNA]</scope>
    <source>
        <strain evidence="3 4">H8</strain>
    </source>
</reference>
<feature type="signal peptide" evidence="2">
    <location>
        <begin position="1"/>
        <end position="20"/>
    </location>
</feature>
<protein>
    <recommendedName>
        <fullName evidence="5">LTXXQ motif family protein</fullName>
    </recommendedName>
</protein>
<feature type="compositionally biased region" description="Polar residues" evidence="1">
    <location>
        <begin position="155"/>
        <end position="165"/>
    </location>
</feature>
<feature type="region of interest" description="Disordered" evidence="1">
    <location>
        <begin position="61"/>
        <end position="83"/>
    </location>
</feature>
<accession>A0ABV2TC53</accession>
<feature type="compositionally biased region" description="Basic and acidic residues" evidence="1">
    <location>
        <begin position="67"/>
        <end position="83"/>
    </location>
</feature>
<feature type="region of interest" description="Disordered" evidence="1">
    <location>
        <begin position="110"/>
        <end position="138"/>
    </location>
</feature>
<organism evidence="3 4">
    <name type="scientific">Chitinophaga defluvii</name>
    <dbReference type="NCBI Taxonomy" id="3163343"/>
    <lineage>
        <taxon>Bacteria</taxon>
        <taxon>Pseudomonadati</taxon>
        <taxon>Bacteroidota</taxon>
        <taxon>Chitinophagia</taxon>
        <taxon>Chitinophagales</taxon>
        <taxon>Chitinophagaceae</taxon>
        <taxon>Chitinophaga</taxon>
    </lineage>
</organism>
<comment type="caution">
    <text evidence="3">The sequence shown here is derived from an EMBL/GenBank/DDBJ whole genome shotgun (WGS) entry which is preliminary data.</text>
</comment>
<keyword evidence="2" id="KW-0732">Signal</keyword>
<feature type="compositionally biased region" description="Basic and acidic residues" evidence="1">
    <location>
        <begin position="209"/>
        <end position="220"/>
    </location>
</feature>
<name>A0ABV2TC53_9BACT</name>
<evidence type="ECO:0000256" key="2">
    <source>
        <dbReference type="SAM" id="SignalP"/>
    </source>
</evidence>
<gene>
    <name evidence="3" type="ORF">ABR189_24615</name>
</gene>
<dbReference type="EMBL" id="JBEXAC010000002">
    <property type="protein sequence ID" value="MET7000598.1"/>
    <property type="molecule type" value="Genomic_DNA"/>
</dbReference>
<evidence type="ECO:0008006" key="5">
    <source>
        <dbReference type="Google" id="ProtNLM"/>
    </source>
</evidence>
<dbReference type="Proteomes" id="UP001549749">
    <property type="component" value="Unassembled WGS sequence"/>
</dbReference>
<evidence type="ECO:0000313" key="4">
    <source>
        <dbReference type="Proteomes" id="UP001549749"/>
    </source>
</evidence>
<feature type="compositionally biased region" description="Basic and acidic residues" evidence="1">
    <location>
        <begin position="115"/>
        <end position="128"/>
    </location>
</feature>